<dbReference type="InterPro" id="IPR029063">
    <property type="entry name" value="SAM-dependent_MTases_sf"/>
</dbReference>
<name>F4S001_MELLP</name>
<dbReference type="KEGG" id="mlr:MELLADRAFT_91697"/>
<dbReference type="AlphaFoldDB" id="F4S001"/>
<protein>
    <recommendedName>
        <fullName evidence="2">carnosine N-methyltransferase</fullName>
        <ecNumber evidence="2">2.1.1.22</ecNumber>
    </recommendedName>
</protein>
<proteinExistence type="inferred from homology"/>
<evidence type="ECO:0000256" key="3">
    <source>
        <dbReference type="ARBA" id="ARBA00022603"/>
    </source>
</evidence>
<evidence type="ECO:0000256" key="5">
    <source>
        <dbReference type="ARBA" id="ARBA00022691"/>
    </source>
</evidence>
<evidence type="ECO:0000256" key="2">
    <source>
        <dbReference type="ARBA" id="ARBA00012003"/>
    </source>
</evidence>
<dbReference type="GO" id="GO:0032259">
    <property type="term" value="P:methylation"/>
    <property type="evidence" value="ECO:0007669"/>
    <property type="project" value="UniProtKB-KW"/>
</dbReference>
<dbReference type="HOGENOM" id="CLU_2413729_0_0_1"/>
<dbReference type="SMART" id="SM01296">
    <property type="entry name" value="N2227"/>
    <property type="match status" value="1"/>
</dbReference>
<dbReference type="Proteomes" id="UP000001072">
    <property type="component" value="Unassembled WGS sequence"/>
</dbReference>
<keyword evidence="3" id="KW-0489">Methyltransferase</keyword>
<dbReference type="PANTHER" id="PTHR12303:SF6">
    <property type="entry name" value="CARNOSINE N-METHYLTRANSFERASE"/>
    <property type="match status" value="1"/>
</dbReference>
<dbReference type="SUPFAM" id="SSF53335">
    <property type="entry name" value="S-adenosyl-L-methionine-dependent methyltransferases"/>
    <property type="match status" value="1"/>
</dbReference>
<dbReference type="InParanoid" id="F4S001"/>
<keyword evidence="5" id="KW-0949">S-adenosyl-L-methionine</keyword>
<accession>F4S001</accession>
<dbReference type="GO" id="GO:0030735">
    <property type="term" value="F:carnosine N-methyltransferase activity"/>
    <property type="evidence" value="ECO:0007669"/>
    <property type="project" value="UniProtKB-EC"/>
</dbReference>
<reference evidence="7" key="1">
    <citation type="journal article" date="2011" name="Proc. Natl. Acad. Sci. U.S.A.">
        <title>Obligate biotrophy features unraveled by the genomic analysis of rust fungi.</title>
        <authorList>
            <person name="Duplessis S."/>
            <person name="Cuomo C.A."/>
            <person name="Lin Y.-C."/>
            <person name="Aerts A."/>
            <person name="Tisserant E."/>
            <person name="Veneault-Fourrey C."/>
            <person name="Joly D.L."/>
            <person name="Hacquard S."/>
            <person name="Amselem J."/>
            <person name="Cantarel B.L."/>
            <person name="Chiu R."/>
            <person name="Coutinho P.M."/>
            <person name="Feau N."/>
            <person name="Field M."/>
            <person name="Frey P."/>
            <person name="Gelhaye E."/>
            <person name="Goldberg J."/>
            <person name="Grabherr M.G."/>
            <person name="Kodira C.D."/>
            <person name="Kohler A."/>
            <person name="Kuees U."/>
            <person name="Lindquist E.A."/>
            <person name="Lucas S.M."/>
            <person name="Mago R."/>
            <person name="Mauceli E."/>
            <person name="Morin E."/>
            <person name="Murat C."/>
            <person name="Pangilinan J.L."/>
            <person name="Park R."/>
            <person name="Pearson M."/>
            <person name="Quesneville H."/>
            <person name="Rouhier N."/>
            <person name="Sakthikumar S."/>
            <person name="Salamov A.A."/>
            <person name="Schmutz J."/>
            <person name="Selles B."/>
            <person name="Shapiro H."/>
            <person name="Tanguay P."/>
            <person name="Tuskan G.A."/>
            <person name="Henrissat B."/>
            <person name="Van de Peer Y."/>
            <person name="Rouze P."/>
            <person name="Ellis J.G."/>
            <person name="Dodds P.N."/>
            <person name="Schein J.E."/>
            <person name="Zhong S."/>
            <person name="Hamelin R.C."/>
            <person name="Grigoriev I.V."/>
            <person name="Szabo L.J."/>
            <person name="Martin F."/>
        </authorList>
    </citation>
    <scope>NUCLEOTIDE SEQUENCE [LARGE SCALE GENOMIC DNA]</scope>
    <source>
        <strain evidence="7">98AG31 / pathotype 3-4-7</strain>
    </source>
</reference>
<keyword evidence="4" id="KW-0808">Transferase</keyword>
<sequence>MSVCLLKKARQGAPERGACYEPMLMALDSYVEQLLPEVIDLRQIRVLVPGCGLGRLAWEVADRGYISQGNESSYHMIMASNLVLNKLSWKVS</sequence>
<evidence type="ECO:0000313" key="6">
    <source>
        <dbReference type="EMBL" id="EGG02098.1"/>
    </source>
</evidence>
<dbReference type="Pfam" id="PF07942">
    <property type="entry name" value="CARME"/>
    <property type="match status" value="1"/>
</dbReference>
<evidence type="ECO:0000256" key="1">
    <source>
        <dbReference type="ARBA" id="ARBA00010086"/>
    </source>
</evidence>
<dbReference type="RefSeq" id="XP_007414635.1">
    <property type="nucleotide sequence ID" value="XM_007414573.1"/>
</dbReference>
<keyword evidence="7" id="KW-1185">Reference proteome</keyword>
<dbReference type="InterPro" id="IPR012901">
    <property type="entry name" value="CARME"/>
</dbReference>
<organism evidence="7">
    <name type="scientific">Melampsora larici-populina (strain 98AG31 / pathotype 3-4-7)</name>
    <name type="common">Poplar leaf rust fungus</name>
    <dbReference type="NCBI Taxonomy" id="747676"/>
    <lineage>
        <taxon>Eukaryota</taxon>
        <taxon>Fungi</taxon>
        <taxon>Dikarya</taxon>
        <taxon>Basidiomycota</taxon>
        <taxon>Pucciniomycotina</taxon>
        <taxon>Pucciniomycetes</taxon>
        <taxon>Pucciniales</taxon>
        <taxon>Melampsoraceae</taxon>
        <taxon>Melampsora</taxon>
    </lineage>
</organism>
<gene>
    <name evidence="6" type="ORF">MELLADRAFT_91697</name>
</gene>
<dbReference type="VEuPathDB" id="FungiDB:MELLADRAFT_91697"/>
<dbReference type="eggNOG" id="KOG2798">
    <property type="taxonomic scope" value="Eukaryota"/>
</dbReference>
<dbReference type="EC" id="2.1.1.22" evidence="2"/>
<evidence type="ECO:0000313" key="7">
    <source>
        <dbReference type="Proteomes" id="UP000001072"/>
    </source>
</evidence>
<dbReference type="PANTHER" id="PTHR12303">
    <property type="entry name" value="CARNOSINE N-METHYLTRANSFERASE"/>
    <property type="match status" value="1"/>
</dbReference>
<dbReference type="EMBL" id="GL883133">
    <property type="protein sequence ID" value="EGG02098.1"/>
    <property type="molecule type" value="Genomic_DNA"/>
</dbReference>
<evidence type="ECO:0000256" key="4">
    <source>
        <dbReference type="ARBA" id="ARBA00022679"/>
    </source>
</evidence>
<dbReference type="GeneID" id="18935998"/>
<comment type="similarity">
    <text evidence="1">Belongs to the carnosine N-methyltransferase family.</text>
</comment>
<dbReference type="OrthoDB" id="978at2759"/>